<dbReference type="AlphaFoldDB" id="A0A059B4P2"/>
<evidence type="ECO:0000256" key="1">
    <source>
        <dbReference type="SAM" id="SignalP"/>
    </source>
</evidence>
<keyword evidence="1" id="KW-0732">Signal</keyword>
<feature type="chain" id="PRO_5001573066" description="Legume lectin domain-containing protein" evidence="1">
    <location>
        <begin position="17"/>
        <end position="81"/>
    </location>
</feature>
<name>A0A059B4P2_EUCGR</name>
<accession>A0A059B4P2</accession>
<evidence type="ECO:0000313" key="2">
    <source>
        <dbReference type="EMBL" id="KCW61098.1"/>
    </source>
</evidence>
<gene>
    <name evidence="2" type="ORF">EUGRSUZ_H03873</name>
</gene>
<protein>
    <recommendedName>
        <fullName evidence="3">Legume lectin domain-containing protein</fullName>
    </recommendedName>
</protein>
<dbReference type="EMBL" id="KK198760">
    <property type="protein sequence ID" value="KCW61098.1"/>
    <property type="molecule type" value="Genomic_DNA"/>
</dbReference>
<proteinExistence type="predicted"/>
<evidence type="ECO:0008006" key="3">
    <source>
        <dbReference type="Google" id="ProtNLM"/>
    </source>
</evidence>
<organism evidence="2">
    <name type="scientific">Eucalyptus grandis</name>
    <name type="common">Flooded gum</name>
    <dbReference type="NCBI Taxonomy" id="71139"/>
    <lineage>
        <taxon>Eukaryota</taxon>
        <taxon>Viridiplantae</taxon>
        <taxon>Streptophyta</taxon>
        <taxon>Embryophyta</taxon>
        <taxon>Tracheophyta</taxon>
        <taxon>Spermatophyta</taxon>
        <taxon>Magnoliopsida</taxon>
        <taxon>eudicotyledons</taxon>
        <taxon>Gunneridae</taxon>
        <taxon>Pentapetalae</taxon>
        <taxon>rosids</taxon>
        <taxon>malvids</taxon>
        <taxon>Myrtales</taxon>
        <taxon>Myrtaceae</taxon>
        <taxon>Myrtoideae</taxon>
        <taxon>Eucalypteae</taxon>
        <taxon>Eucalyptus</taxon>
    </lineage>
</organism>
<dbReference type="Gramene" id="KCW61098">
    <property type="protein sequence ID" value="KCW61098"/>
    <property type="gene ID" value="EUGRSUZ_H03873"/>
</dbReference>
<dbReference type="InParanoid" id="A0A059B4P2"/>
<feature type="signal peptide" evidence="1">
    <location>
        <begin position="1"/>
        <end position="16"/>
    </location>
</feature>
<reference evidence="2" key="1">
    <citation type="submission" date="2013-07" db="EMBL/GenBank/DDBJ databases">
        <title>The genome of Eucalyptus grandis.</title>
        <authorList>
            <person name="Schmutz J."/>
            <person name="Hayes R."/>
            <person name="Myburg A."/>
            <person name="Tuskan G."/>
            <person name="Grattapaglia D."/>
            <person name="Rokhsar D.S."/>
        </authorList>
    </citation>
    <scope>NUCLEOTIDE SEQUENCE</scope>
    <source>
        <tissue evidence="2">Leaf extractions</tissue>
    </source>
</reference>
<sequence length="81" mass="9730">MNIYIFWFWMMEFTLGTEFTSNGRTLFFTPPYNHGCGSVSMRVKSSSKENYNLKLQFKYRPDERGNHINLAVQDYWNQHHA</sequence>